<evidence type="ECO:0000256" key="5">
    <source>
        <dbReference type="ARBA" id="ARBA00022989"/>
    </source>
</evidence>
<organism evidence="8">
    <name type="scientific">Lamprotornis superbus</name>
    <dbReference type="NCBI Taxonomy" id="245042"/>
    <lineage>
        <taxon>Eukaryota</taxon>
        <taxon>Metazoa</taxon>
        <taxon>Chordata</taxon>
        <taxon>Craniata</taxon>
        <taxon>Vertebrata</taxon>
        <taxon>Euteleostomi</taxon>
        <taxon>Archelosauria</taxon>
        <taxon>Archosauria</taxon>
        <taxon>Dinosauria</taxon>
        <taxon>Saurischia</taxon>
        <taxon>Theropoda</taxon>
        <taxon>Coelurosauria</taxon>
        <taxon>Aves</taxon>
        <taxon>Neognathae</taxon>
        <taxon>Neoaves</taxon>
        <taxon>Telluraves</taxon>
        <taxon>Australaves</taxon>
        <taxon>Passeriformes</taxon>
        <taxon>Sturnidae</taxon>
        <taxon>Lamprotornis</taxon>
    </lineage>
</organism>
<dbReference type="GO" id="GO:0007155">
    <property type="term" value="P:cell adhesion"/>
    <property type="evidence" value="ECO:0007669"/>
    <property type="project" value="UniProtKB-KW"/>
</dbReference>
<dbReference type="GO" id="GO:0042246">
    <property type="term" value="P:tissue regeneration"/>
    <property type="evidence" value="ECO:0007669"/>
    <property type="project" value="InterPro"/>
</dbReference>
<comment type="subcellular location">
    <subcellularLocation>
        <location evidence="1">Membrane</location>
        <topology evidence="1">Multi-pass membrane protein</topology>
    </subcellularLocation>
</comment>
<name>A0A835TX59_9PASS</name>
<feature type="non-terminal residue" evidence="8">
    <location>
        <position position="370"/>
    </location>
</feature>
<dbReference type="EMBL" id="JADDUC020000005">
    <property type="protein sequence ID" value="KAI1238793.1"/>
    <property type="molecule type" value="Genomic_DNA"/>
</dbReference>
<feature type="non-terminal residue" evidence="8">
    <location>
        <position position="1"/>
    </location>
</feature>
<evidence type="ECO:0000256" key="6">
    <source>
        <dbReference type="ARBA" id="ARBA00023136"/>
    </source>
</evidence>
<dbReference type="Proteomes" id="UP000618051">
    <property type="component" value="Unassembled WGS sequence"/>
</dbReference>
<evidence type="ECO:0000256" key="1">
    <source>
        <dbReference type="ARBA" id="ARBA00004141"/>
    </source>
</evidence>
<dbReference type="Pfam" id="PF04923">
    <property type="entry name" value="Ninjurin"/>
    <property type="match status" value="1"/>
</dbReference>
<dbReference type="EMBL" id="JADDUC010000035">
    <property type="protein sequence ID" value="KAG0122549.1"/>
    <property type="molecule type" value="Genomic_DNA"/>
</dbReference>
<dbReference type="PANTHER" id="PTHR12316:SF24">
    <property type="entry name" value="NINJURIN-2"/>
    <property type="match status" value="1"/>
</dbReference>
<evidence type="ECO:0000256" key="4">
    <source>
        <dbReference type="ARBA" id="ARBA00022889"/>
    </source>
</evidence>
<dbReference type="PANTHER" id="PTHR12316">
    <property type="entry name" value="NINJURIN-RELATED"/>
    <property type="match status" value="1"/>
</dbReference>
<reference evidence="8" key="1">
    <citation type="submission" date="2020-10" db="EMBL/GenBank/DDBJ databases">
        <title>Feather gene expression reveals the developmental basis of iridescence in African starlings.</title>
        <authorList>
            <person name="Rubenstein D.R."/>
        </authorList>
    </citation>
    <scope>NUCLEOTIDE SEQUENCE</scope>
    <source>
        <strain evidence="8">SS15</strain>
        <tissue evidence="8">Liver</tissue>
    </source>
</reference>
<dbReference type="InterPro" id="IPR007007">
    <property type="entry name" value="Ninjurin"/>
</dbReference>
<comment type="caution">
    <text evidence="8">The sequence shown here is derived from an EMBL/GenBank/DDBJ whole genome shotgun (WGS) entry which is preliminary data.</text>
</comment>
<evidence type="ECO:0000256" key="7">
    <source>
        <dbReference type="SAM" id="Phobius"/>
    </source>
</evidence>
<protein>
    <submittedName>
        <fullName evidence="8">Ninjurin-2</fullName>
    </submittedName>
</protein>
<reference evidence="9 10" key="2">
    <citation type="journal article" date="2021" name="J. Hered.">
        <title>Feather Gene Expression Elucidates the Developmental Basis of Plumage Iridescence in African Starlings.</title>
        <authorList>
            <person name="Rubenstein D.R."/>
            <person name="Corvelo A."/>
            <person name="MacManes M.D."/>
            <person name="Maia R."/>
            <person name="Narzisi G."/>
            <person name="Rousaki A."/>
            <person name="Vandenabeele P."/>
            <person name="Shawkey M.D."/>
            <person name="Solomon J."/>
        </authorList>
    </citation>
    <scope>NUCLEOTIDE SEQUENCE [LARGE SCALE GENOMIC DNA]</scope>
    <source>
        <strain evidence="9">SS15</strain>
    </source>
</reference>
<keyword evidence="5 7" id="KW-1133">Transmembrane helix</keyword>
<dbReference type="GO" id="GO:0016020">
    <property type="term" value="C:membrane"/>
    <property type="evidence" value="ECO:0007669"/>
    <property type="project" value="UniProtKB-SubCell"/>
</dbReference>
<evidence type="ECO:0000313" key="8">
    <source>
        <dbReference type="EMBL" id="KAG0122549.1"/>
    </source>
</evidence>
<reference evidence="9" key="3">
    <citation type="submission" date="2022-01" db="EMBL/GenBank/DDBJ databases">
        <authorList>
            <person name="Rubenstein D.R."/>
        </authorList>
    </citation>
    <scope>NUCLEOTIDE SEQUENCE</scope>
    <source>
        <strain evidence="9">SS15</strain>
        <tissue evidence="9">Liver</tissue>
    </source>
</reference>
<evidence type="ECO:0000256" key="3">
    <source>
        <dbReference type="ARBA" id="ARBA00022692"/>
    </source>
</evidence>
<dbReference type="OrthoDB" id="6114058at2759"/>
<proteinExistence type="inferred from homology"/>
<gene>
    <name evidence="9" type="ORF">IHE44_0011882</name>
    <name evidence="8" type="ORF">IHE44_008850</name>
</gene>
<evidence type="ECO:0000256" key="2">
    <source>
        <dbReference type="ARBA" id="ARBA00008141"/>
    </source>
</evidence>
<keyword evidence="3 7" id="KW-0812">Transmembrane</keyword>
<evidence type="ECO:0000313" key="9">
    <source>
        <dbReference type="EMBL" id="KAI1238793.1"/>
    </source>
</evidence>
<sequence>SMNPHLRINGPMNINHYATKKSVAESMLDVALFMANVTQLKAVLEQGTSFQYYATLIVLISISLFFQVMIGILLIITARLNLNDIAKQPRLNILNNTATALIFITVILNIFITAFGDLSSAALLHASTDLSRSPWMNPENWTQQETRHLSHCTFQQTAWQEMQVLPLLTSPPHTFPATHGSHVLDAAAGKGSSCSASLITPSSAVPCHQRALEAEEGFGHSAVCPSKVHIWMRWWTVLLNSSGDGGYAVFSWRRFHMPRFEYLMLLNSIPCLPHTHPVDLEVPQAPQLDSARGTNVEEAGTVFFPPLSQNLSPLTIRPLWGHPTVQPHDHGCKGHLAFHAVLPDGINDSSWEVDVEVTQEDNAVRVLEPI</sequence>
<feature type="transmembrane region" description="Helical" evidence="7">
    <location>
        <begin position="97"/>
        <end position="116"/>
    </location>
</feature>
<accession>A0A835TX59</accession>
<keyword evidence="10" id="KW-1185">Reference proteome</keyword>
<keyword evidence="6 7" id="KW-0472">Membrane</keyword>
<keyword evidence="4" id="KW-0130">Cell adhesion</keyword>
<feature type="transmembrane region" description="Helical" evidence="7">
    <location>
        <begin position="50"/>
        <end position="76"/>
    </location>
</feature>
<evidence type="ECO:0000313" key="10">
    <source>
        <dbReference type="Proteomes" id="UP000618051"/>
    </source>
</evidence>
<dbReference type="AlphaFoldDB" id="A0A835TX59"/>
<comment type="similarity">
    <text evidence="2">Belongs to the ninjurin family.</text>
</comment>